<keyword evidence="4 9" id="KW-0081">Bacteriolytic enzyme</keyword>
<evidence type="ECO:0000256" key="10">
    <source>
        <dbReference type="RuleBase" id="RU003788"/>
    </source>
</evidence>
<feature type="active site" description="Proton donor/acceptor" evidence="9">
    <location>
        <position position="33"/>
    </location>
</feature>
<protein>
    <recommendedName>
        <fullName evidence="9">Endolysin</fullName>
        <ecNumber evidence="9">3.2.1.17</ecNumber>
    </recommendedName>
    <alternativeName>
        <fullName evidence="9">Lysis protein</fullName>
    </alternativeName>
    <alternativeName>
        <fullName evidence="9">Lysozyme</fullName>
    </alternativeName>
    <alternativeName>
        <fullName evidence="9">Muramidase</fullName>
    </alternativeName>
</protein>
<dbReference type="GeneID" id="17699674"/>
<evidence type="ECO:0000256" key="5">
    <source>
        <dbReference type="ARBA" id="ARBA00022801"/>
    </source>
</evidence>
<dbReference type="KEGG" id="vg:17699674"/>
<dbReference type="PANTHER" id="PTHR38107">
    <property type="match status" value="1"/>
</dbReference>
<keyword evidence="2 9" id="KW-0929">Antimicrobial</keyword>
<dbReference type="GO" id="GO:0044659">
    <property type="term" value="P:viral release from host cell by cytolysis"/>
    <property type="evidence" value="ECO:0007669"/>
    <property type="project" value="UniProtKB-UniRule"/>
</dbReference>
<keyword evidence="8 9" id="KW-0326">Glycosidase</keyword>
<evidence type="ECO:0000256" key="1">
    <source>
        <dbReference type="ARBA" id="ARBA00000632"/>
    </source>
</evidence>
<evidence type="ECO:0000256" key="3">
    <source>
        <dbReference type="ARBA" id="ARBA00022612"/>
    </source>
</evidence>
<dbReference type="PANTHER" id="PTHR38107:SF3">
    <property type="entry name" value="LYSOZYME RRRD-RELATED"/>
    <property type="match status" value="1"/>
</dbReference>
<dbReference type="InterPro" id="IPR023346">
    <property type="entry name" value="Lysozyme-like_dom_sf"/>
</dbReference>
<evidence type="ECO:0000256" key="2">
    <source>
        <dbReference type="ARBA" id="ARBA00022529"/>
    </source>
</evidence>
<dbReference type="OrthoDB" id="18172at10239"/>
<dbReference type="InterPro" id="IPR051018">
    <property type="entry name" value="Bacteriophage_GH24"/>
</dbReference>
<keyword evidence="12" id="KW-1185">Reference proteome</keyword>
<dbReference type="Gene3D" id="1.10.530.40">
    <property type="match status" value="1"/>
</dbReference>
<dbReference type="InterPro" id="IPR023347">
    <property type="entry name" value="Lysozyme_dom_sf"/>
</dbReference>
<dbReference type="SUPFAM" id="SSF53955">
    <property type="entry name" value="Lysozyme-like"/>
    <property type="match status" value="1"/>
</dbReference>
<keyword evidence="5 9" id="KW-0378">Hydrolase</keyword>
<evidence type="ECO:0000256" key="6">
    <source>
        <dbReference type="ARBA" id="ARBA00022852"/>
    </source>
</evidence>
<dbReference type="HAMAP" id="MF_04110">
    <property type="entry name" value="ENDOLYSIN_T4"/>
    <property type="match status" value="1"/>
</dbReference>
<sequence length="179" mass="18996">MGTKLNAIKSGAIALTLSGLGLTGAFQLVDTFEGNKTSTYLDPLGIPTVCRGTTTGPLVGRKNVTAQECDEQTIKDIQVAAATVRSCVKVPLTLGEYSAWTSFAYNVGPGRKGVKDGMCVLKSGAVPSHLRLLNAGDSRGACKKLFDWTMPGTSVHRGLLARRTAEYSMCVRDLALKED</sequence>
<dbReference type="GO" id="GO:0030430">
    <property type="term" value="C:host cell cytoplasm"/>
    <property type="evidence" value="ECO:0007669"/>
    <property type="project" value="UniProtKB-SubCell"/>
</dbReference>
<dbReference type="GO" id="GO:0016998">
    <property type="term" value="P:cell wall macromolecule catabolic process"/>
    <property type="evidence" value="ECO:0007669"/>
    <property type="project" value="InterPro"/>
</dbReference>
<evidence type="ECO:0000313" key="11">
    <source>
        <dbReference type="EMBL" id="BAN92358.1"/>
    </source>
</evidence>
<reference evidence="11 12" key="1">
    <citation type="submission" date="2013-09" db="EMBL/GenBank/DDBJ databases">
        <title>Genomic characterization of Ralstonia solanacearum phage phiRSB3.</title>
        <authorList>
            <person name="Kawasaki T."/>
            <person name="Matsunami M."/>
            <person name="Fujie M."/>
            <person name="Yamada T."/>
        </authorList>
    </citation>
    <scope>NUCLEOTIDE SEQUENCE [LARGE SCALE GENOMIC DNA]</scope>
</reference>
<dbReference type="RefSeq" id="YP_008853935.1">
    <property type="nucleotide sequence ID" value="NC_022917.1"/>
</dbReference>
<dbReference type="EMBL" id="AB854109">
    <property type="protein sequence ID" value="BAN92358.1"/>
    <property type="molecule type" value="Genomic_DNA"/>
</dbReference>
<dbReference type="InterPro" id="IPR002196">
    <property type="entry name" value="Glyco_hydro_24"/>
</dbReference>
<organism evidence="11 12">
    <name type="scientific">Ralstonia phage RSB3</name>
    <dbReference type="NCBI Taxonomy" id="1402875"/>
    <lineage>
        <taxon>Viruses</taxon>
        <taxon>Duplodnaviria</taxon>
        <taxon>Heunggongvirae</taxon>
        <taxon>Uroviricota</taxon>
        <taxon>Caudoviricetes</taxon>
        <taxon>Autographivirales</taxon>
        <taxon>Autoscriptoviridae</taxon>
        <taxon>Jiaoyazivirus</taxon>
        <taxon>Jiaoyazivirus RSB3</taxon>
    </lineage>
</organism>
<dbReference type="CDD" id="cd16900">
    <property type="entry name" value="endolysin_R21-like"/>
    <property type="match status" value="1"/>
</dbReference>
<dbReference type="Pfam" id="PF00959">
    <property type="entry name" value="Phage_lysozyme"/>
    <property type="match status" value="1"/>
</dbReference>
<evidence type="ECO:0000313" key="12">
    <source>
        <dbReference type="Proteomes" id="UP000016888"/>
    </source>
</evidence>
<dbReference type="EC" id="3.2.1.17" evidence="9"/>
<dbReference type="GO" id="GO:0042742">
    <property type="term" value="P:defense response to bacterium"/>
    <property type="evidence" value="ECO:0007669"/>
    <property type="project" value="UniProtKB-KW"/>
</dbReference>
<keyword evidence="3 9" id="KW-1188">Viral release from host cell</keyword>
<comment type="catalytic activity">
    <reaction evidence="1 9 10">
        <text>Hydrolysis of (1-&gt;4)-beta-linkages between N-acetylmuramic acid and N-acetyl-D-glucosamine residues in a peptidoglycan and between N-acetyl-D-glucosamine residues in chitodextrins.</text>
        <dbReference type="EC" id="3.2.1.17"/>
    </reaction>
</comment>
<evidence type="ECO:0000256" key="7">
    <source>
        <dbReference type="ARBA" id="ARBA00023142"/>
    </source>
</evidence>
<comment type="similarity">
    <text evidence="9 10">Belongs to the glycosyl hydrolase 24 family.</text>
</comment>
<evidence type="ECO:0000256" key="8">
    <source>
        <dbReference type="ARBA" id="ARBA00023295"/>
    </source>
</evidence>
<evidence type="ECO:0000256" key="9">
    <source>
        <dbReference type="HAMAP-Rule" id="MF_04110"/>
    </source>
</evidence>
<keyword evidence="9" id="KW-1035">Host cytoplasm</keyword>
<dbReference type="GO" id="GO:0009253">
    <property type="term" value="P:peptidoglycan catabolic process"/>
    <property type="evidence" value="ECO:0007669"/>
    <property type="project" value="UniProtKB-UniRule"/>
</dbReference>
<dbReference type="Proteomes" id="UP000016888">
    <property type="component" value="Segment"/>
</dbReference>
<evidence type="ECO:0000256" key="4">
    <source>
        <dbReference type="ARBA" id="ARBA00022638"/>
    </source>
</evidence>
<name>U3TK98_9CAUD</name>
<keyword evidence="7 9" id="KW-0578">Host cell lysis by virus</keyword>
<accession>U3TK98</accession>
<proteinExistence type="inferred from homology"/>
<feature type="active site" description="Proton donor/acceptor" evidence="9">
    <location>
        <position position="42"/>
    </location>
</feature>
<comment type="subcellular location">
    <subcellularLocation>
        <location evidence="9">Host cytoplasm</location>
    </subcellularLocation>
    <text evidence="9">The endolysin is cytoplasmic, but can reach the periplasmic space with the help of the holins which disrupt the host cell membrane.</text>
</comment>
<comment type="function">
    <text evidence="9">Endolysin with lysozyme activity that degrades host peptidoglycans and participates with the holin and spanin proteins in the sequential events which lead to the programmed host cell lysis releasing the mature viral particles. Once the holin has permeabilized the host cell membrane, the endolysin can reach the periplasm and break down the peptidoglycan layer.</text>
</comment>
<dbReference type="GO" id="GO:0003796">
    <property type="term" value="F:lysozyme activity"/>
    <property type="evidence" value="ECO:0007669"/>
    <property type="project" value="UniProtKB-UniRule"/>
</dbReference>
<dbReference type="InterPro" id="IPR034690">
    <property type="entry name" value="Endolysin_T4_type"/>
</dbReference>
<keyword evidence="6 9" id="KW-0204">Cytolysis</keyword>